<proteinExistence type="predicted"/>
<evidence type="ECO:0000313" key="7">
    <source>
        <dbReference type="EMBL" id="KAK6630395.1"/>
    </source>
</evidence>
<evidence type="ECO:0000256" key="3">
    <source>
        <dbReference type="ARBA" id="ARBA00022737"/>
    </source>
</evidence>
<dbReference type="InterPro" id="IPR011990">
    <property type="entry name" value="TPR-like_helical_dom_sf"/>
</dbReference>
<dbReference type="PANTHER" id="PTHR46630:SF1">
    <property type="entry name" value="TETRATRICOPEPTIDE REPEAT PROTEIN 29"/>
    <property type="match status" value="1"/>
</dbReference>
<comment type="function">
    <text evidence="6">Axonemal protein which is implicated in axonemal and/or peri-axonemal structure assembly and regulates flagellum assembly and beating and therefore sperm motility.</text>
</comment>
<comment type="caution">
    <text evidence="7">The sequence shown here is derived from an EMBL/GenBank/DDBJ whole genome shotgun (WGS) entry which is preliminary data.</text>
</comment>
<dbReference type="InterPro" id="IPR051476">
    <property type="entry name" value="Bac_ResReg_Asp_Phosphatase"/>
</dbReference>
<sequence>MSQEQHRFPVVVSIKCKKLAFDEAKFGTRDPEDVVVVKKCERRELHMGQHRTGTDSEDEFIAYCYWYPKLFGVDEDSIPSSDDEGIFDEFLDEELEEKASALTSDELKELRTCYGNKALSDAKLRKIWKKQQVPRYGRRAKPKAKPILERENKEQFECLCDIDRTFSRHYVPRYGGGVEVDGMELKTPHFIGFWETFKERAAQSSDMDEFEKVIEPQQEEKVQSDEKGLLFRPLPKMPNPCKTDIQNFRQQLLSSFRPLECREIRRYRMPFSEALYLELQEDRYFDSAHFFKNLIIKDYFASKSPDYVPTLTRKKGRMKHLISFLKIAEKFSRRKEYQKEAITLLKSGKYFNDHNENWWWVAEELYKKAVKVSRKSAIDGGKMEAIARYILGTFYLECGEWTTPGVGEKETTLAQEHLSKARELSLGKDWNAERILNKKQEPVHKECSNYLCQALIASSKELRKNGKPEKALPLIHRSYKLCLESKTFRRDIEMETYFELGLTYQALGMLEWAKVAFKKFMEIAKLENYPRSVCDGYLELAITYRSEGDLSRCHHSLTYYLETAETNKDENLIAFANRYLGEYHLNNVRKDYFRSLKSHHKPKTKGNSGIASQFFENAFQSFHKQFTESLEIPINSWKPEYMTLAHDVELSRVLLGLAKGEVMTKQICHLIIKARGVKNKKETLELINWKNKKDTFSSGIELETDELTSFYEIDSTSDYRLTIQGSHIHEEPSSTEAFYKSVRFADDDTAIV</sequence>
<evidence type="ECO:0000256" key="2">
    <source>
        <dbReference type="ARBA" id="ARBA00022490"/>
    </source>
</evidence>
<dbReference type="Gene3D" id="1.25.40.10">
    <property type="entry name" value="Tetratricopeptide repeat domain"/>
    <property type="match status" value="1"/>
</dbReference>
<gene>
    <name evidence="7" type="ORF">RUM44_005062</name>
</gene>
<evidence type="ECO:0000313" key="8">
    <source>
        <dbReference type="Proteomes" id="UP001359485"/>
    </source>
</evidence>
<evidence type="ECO:0000256" key="6">
    <source>
        <dbReference type="ARBA" id="ARBA00044739"/>
    </source>
</evidence>
<reference evidence="7 8" key="1">
    <citation type="submission" date="2023-09" db="EMBL/GenBank/DDBJ databases">
        <title>Genomes of two closely related lineages of the louse Polyplax serrata with different host specificities.</title>
        <authorList>
            <person name="Martinu J."/>
            <person name="Tarabai H."/>
            <person name="Stefka J."/>
            <person name="Hypsa V."/>
        </authorList>
    </citation>
    <scope>NUCLEOTIDE SEQUENCE [LARGE SCALE GENOMIC DNA]</scope>
    <source>
        <strain evidence="7">98ZLc_SE</strain>
    </source>
</reference>
<keyword evidence="3" id="KW-0677">Repeat</keyword>
<keyword evidence="8" id="KW-1185">Reference proteome</keyword>
<dbReference type="EMBL" id="JAWJWF010000008">
    <property type="protein sequence ID" value="KAK6630395.1"/>
    <property type="molecule type" value="Genomic_DNA"/>
</dbReference>
<dbReference type="SUPFAM" id="SSF48452">
    <property type="entry name" value="TPR-like"/>
    <property type="match status" value="1"/>
</dbReference>
<keyword evidence="4" id="KW-0802">TPR repeat</keyword>
<comment type="subcellular location">
    <subcellularLocation>
        <location evidence="1">Cytoplasm</location>
    </subcellularLocation>
</comment>
<dbReference type="PANTHER" id="PTHR46630">
    <property type="entry name" value="TETRATRICOPEPTIDE REPEAT PROTEIN 29"/>
    <property type="match status" value="1"/>
</dbReference>
<name>A0ABR1AXG7_POLSC</name>
<evidence type="ECO:0000256" key="5">
    <source>
        <dbReference type="ARBA" id="ARBA00040665"/>
    </source>
</evidence>
<evidence type="ECO:0000256" key="4">
    <source>
        <dbReference type="ARBA" id="ARBA00022803"/>
    </source>
</evidence>
<keyword evidence="2" id="KW-0963">Cytoplasm</keyword>
<accession>A0ABR1AXG7</accession>
<evidence type="ECO:0000256" key="1">
    <source>
        <dbReference type="ARBA" id="ARBA00004496"/>
    </source>
</evidence>
<organism evidence="7 8">
    <name type="scientific">Polyplax serrata</name>
    <name type="common">Common mouse louse</name>
    <dbReference type="NCBI Taxonomy" id="468196"/>
    <lineage>
        <taxon>Eukaryota</taxon>
        <taxon>Metazoa</taxon>
        <taxon>Ecdysozoa</taxon>
        <taxon>Arthropoda</taxon>
        <taxon>Hexapoda</taxon>
        <taxon>Insecta</taxon>
        <taxon>Pterygota</taxon>
        <taxon>Neoptera</taxon>
        <taxon>Paraneoptera</taxon>
        <taxon>Psocodea</taxon>
        <taxon>Troctomorpha</taxon>
        <taxon>Phthiraptera</taxon>
        <taxon>Anoplura</taxon>
        <taxon>Polyplacidae</taxon>
        <taxon>Polyplax</taxon>
    </lineage>
</organism>
<dbReference type="Proteomes" id="UP001359485">
    <property type="component" value="Unassembled WGS sequence"/>
</dbReference>
<protein>
    <recommendedName>
        <fullName evidence="5">Tetratricopeptide repeat protein 29</fullName>
    </recommendedName>
</protein>